<accession>A0A0C9SLC4</accession>
<name>A0A0C9SLC4_PLICR</name>
<sequence length="157" mass="17696">MWRHICSLASDALRGIMASFGGCRRPSIGSRSCLLNSRCSFIASYRMYAPIPSVPGTKRVRVTYRPRTTYLNGSWKIADTAKKQECTGGTVRDMGEQIRSACILLLQTHNELTLASIHTRTVSTTVHHLDRHLLSDNASPFVHRYTPRLELTYSTLR</sequence>
<proteinExistence type="predicted"/>
<organism evidence="1 2">
    <name type="scientific">Plicaturopsis crispa FD-325 SS-3</name>
    <dbReference type="NCBI Taxonomy" id="944288"/>
    <lineage>
        <taxon>Eukaryota</taxon>
        <taxon>Fungi</taxon>
        <taxon>Dikarya</taxon>
        <taxon>Basidiomycota</taxon>
        <taxon>Agaricomycotina</taxon>
        <taxon>Agaricomycetes</taxon>
        <taxon>Agaricomycetidae</taxon>
        <taxon>Amylocorticiales</taxon>
        <taxon>Amylocorticiaceae</taxon>
        <taxon>Plicatura</taxon>
        <taxon>Plicaturopsis crispa</taxon>
    </lineage>
</organism>
<reference evidence="1 2" key="1">
    <citation type="submission" date="2014-06" db="EMBL/GenBank/DDBJ databases">
        <title>Evolutionary Origins and Diversification of the Mycorrhizal Mutualists.</title>
        <authorList>
            <consortium name="DOE Joint Genome Institute"/>
            <consortium name="Mycorrhizal Genomics Consortium"/>
            <person name="Kohler A."/>
            <person name="Kuo A."/>
            <person name="Nagy L.G."/>
            <person name="Floudas D."/>
            <person name="Copeland A."/>
            <person name="Barry K.W."/>
            <person name="Cichocki N."/>
            <person name="Veneault-Fourrey C."/>
            <person name="LaButti K."/>
            <person name="Lindquist E.A."/>
            <person name="Lipzen A."/>
            <person name="Lundell T."/>
            <person name="Morin E."/>
            <person name="Murat C."/>
            <person name="Riley R."/>
            <person name="Ohm R."/>
            <person name="Sun H."/>
            <person name="Tunlid A."/>
            <person name="Henrissat B."/>
            <person name="Grigoriev I.V."/>
            <person name="Hibbett D.S."/>
            <person name="Martin F."/>
        </authorList>
    </citation>
    <scope>NUCLEOTIDE SEQUENCE [LARGE SCALE GENOMIC DNA]</scope>
    <source>
        <strain evidence="1 2">FD-325 SS-3</strain>
    </source>
</reference>
<dbReference type="HOGENOM" id="CLU_1678669_0_0_1"/>
<evidence type="ECO:0000313" key="1">
    <source>
        <dbReference type="EMBL" id="KII85241.1"/>
    </source>
</evidence>
<protein>
    <submittedName>
        <fullName evidence="1">Uncharacterized protein</fullName>
    </submittedName>
</protein>
<evidence type="ECO:0000313" key="2">
    <source>
        <dbReference type="Proteomes" id="UP000053263"/>
    </source>
</evidence>
<keyword evidence="2" id="KW-1185">Reference proteome</keyword>
<dbReference type="EMBL" id="KN832568">
    <property type="protein sequence ID" value="KII85241.1"/>
    <property type="molecule type" value="Genomic_DNA"/>
</dbReference>
<dbReference type="AlphaFoldDB" id="A0A0C9SLC4"/>
<gene>
    <name evidence="1" type="ORF">PLICRDRAFT_337026</name>
</gene>
<dbReference type="Proteomes" id="UP000053263">
    <property type="component" value="Unassembled WGS sequence"/>
</dbReference>